<dbReference type="InterPro" id="IPR046335">
    <property type="entry name" value="LacI/GalR-like_sensor"/>
</dbReference>
<comment type="caution">
    <text evidence="6">The sequence shown here is derived from an EMBL/GenBank/DDBJ whole genome shotgun (WGS) entry which is preliminary data.</text>
</comment>
<dbReference type="Pfam" id="PF00356">
    <property type="entry name" value="LacI"/>
    <property type="match status" value="1"/>
</dbReference>
<feature type="domain" description="HTH lacI-type" evidence="5">
    <location>
        <begin position="3"/>
        <end position="57"/>
    </location>
</feature>
<dbReference type="Pfam" id="PF13377">
    <property type="entry name" value="Peripla_BP_3"/>
    <property type="match status" value="1"/>
</dbReference>
<dbReference type="EMBL" id="JBHSOW010000066">
    <property type="protein sequence ID" value="MFC5651022.1"/>
    <property type="molecule type" value="Genomic_DNA"/>
</dbReference>
<evidence type="ECO:0000313" key="6">
    <source>
        <dbReference type="EMBL" id="MFC5651022.1"/>
    </source>
</evidence>
<dbReference type="InterPro" id="IPR028082">
    <property type="entry name" value="Peripla_BP_I"/>
</dbReference>
<keyword evidence="7" id="KW-1185">Reference proteome</keyword>
<evidence type="ECO:0000313" key="7">
    <source>
        <dbReference type="Proteomes" id="UP001596047"/>
    </source>
</evidence>
<reference evidence="7" key="1">
    <citation type="journal article" date="2019" name="Int. J. Syst. Evol. Microbiol.">
        <title>The Global Catalogue of Microorganisms (GCM) 10K type strain sequencing project: providing services to taxonomists for standard genome sequencing and annotation.</title>
        <authorList>
            <consortium name="The Broad Institute Genomics Platform"/>
            <consortium name="The Broad Institute Genome Sequencing Center for Infectious Disease"/>
            <person name="Wu L."/>
            <person name="Ma J."/>
        </authorList>
    </citation>
    <scope>NUCLEOTIDE SEQUENCE [LARGE SCALE GENOMIC DNA]</scope>
    <source>
        <strain evidence="7">CGMCC 1.3240</strain>
    </source>
</reference>
<dbReference type="SMART" id="SM00354">
    <property type="entry name" value="HTH_LACI"/>
    <property type="match status" value="1"/>
</dbReference>
<evidence type="ECO:0000256" key="4">
    <source>
        <dbReference type="ARBA" id="ARBA00023163"/>
    </source>
</evidence>
<evidence type="ECO:0000256" key="3">
    <source>
        <dbReference type="ARBA" id="ARBA00023125"/>
    </source>
</evidence>
<protein>
    <submittedName>
        <fullName evidence="6">LacI family DNA-binding transcriptional regulator</fullName>
    </submittedName>
</protein>
<dbReference type="Gene3D" id="1.10.260.40">
    <property type="entry name" value="lambda repressor-like DNA-binding domains"/>
    <property type="match status" value="1"/>
</dbReference>
<keyword evidence="3 6" id="KW-0238">DNA-binding</keyword>
<dbReference type="InterPro" id="IPR000843">
    <property type="entry name" value="HTH_LacI"/>
</dbReference>
<evidence type="ECO:0000259" key="5">
    <source>
        <dbReference type="PROSITE" id="PS50932"/>
    </source>
</evidence>
<dbReference type="RefSeq" id="WP_379189617.1">
    <property type="nucleotide sequence ID" value="NZ_JBHSOW010000066.1"/>
</dbReference>
<dbReference type="Gene3D" id="3.40.50.2300">
    <property type="match status" value="2"/>
</dbReference>
<dbReference type="PROSITE" id="PS50932">
    <property type="entry name" value="HTH_LACI_2"/>
    <property type="match status" value="1"/>
</dbReference>
<evidence type="ECO:0000256" key="1">
    <source>
        <dbReference type="ARBA" id="ARBA00022491"/>
    </source>
</evidence>
<dbReference type="CDD" id="cd06267">
    <property type="entry name" value="PBP1_LacI_sugar_binding-like"/>
    <property type="match status" value="1"/>
</dbReference>
<dbReference type="Pfam" id="PF13407">
    <property type="entry name" value="Peripla_BP_4"/>
    <property type="match status" value="1"/>
</dbReference>
<keyword evidence="4" id="KW-0804">Transcription</keyword>
<keyword evidence="1" id="KW-0678">Repressor</keyword>
<dbReference type="PRINTS" id="PR00036">
    <property type="entry name" value="HTHLACI"/>
</dbReference>
<organism evidence="6 7">
    <name type="scientific">Paenibacillus solisilvae</name>
    <dbReference type="NCBI Taxonomy" id="2486751"/>
    <lineage>
        <taxon>Bacteria</taxon>
        <taxon>Bacillati</taxon>
        <taxon>Bacillota</taxon>
        <taxon>Bacilli</taxon>
        <taxon>Bacillales</taxon>
        <taxon>Paenibacillaceae</taxon>
        <taxon>Paenibacillus</taxon>
    </lineage>
</organism>
<dbReference type="PANTHER" id="PTHR30146:SF148">
    <property type="entry name" value="HTH-TYPE TRANSCRIPTIONAL REPRESSOR PURR-RELATED"/>
    <property type="match status" value="1"/>
</dbReference>
<gene>
    <name evidence="6" type="ORF">ACFPYJ_18305</name>
</gene>
<dbReference type="SUPFAM" id="SSF47413">
    <property type="entry name" value="lambda repressor-like DNA-binding domains"/>
    <property type="match status" value="1"/>
</dbReference>
<dbReference type="GO" id="GO:0003677">
    <property type="term" value="F:DNA binding"/>
    <property type="evidence" value="ECO:0007669"/>
    <property type="project" value="UniProtKB-KW"/>
</dbReference>
<dbReference type="CDD" id="cd01392">
    <property type="entry name" value="HTH_LacI"/>
    <property type="match status" value="1"/>
</dbReference>
<dbReference type="PROSITE" id="PS00356">
    <property type="entry name" value="HTH_LACI_1"/>
    <property type="match status" value="1"/>
</dbReference>
<sequence length="338" mass="37169">MKPTIKDVAARAGVSIATVSRVMNNRDRVHTATKEKVHRAIEELGFAPSTIARSMVMNETRNIGLLLPFLKNEFWATLAESIEARLWENGYTVTIGMADSRSYAKMKAAVQSMIERKADGIILCSSPADPRELADFTKLVVESAVPAVTFEFDLPGLPSVKSDHIQGSSAAVNHLIRLGHTRIAHIGGPLVSIGRELGYREAHLLQGLPVDENLIRRGEPFFEFGQAAIIDLLEQEAPFTAVFCANDLIALGAVQELQRREFRIPKDISIIGYDNIKAAVLIKPNLTTIAQPVSDMSASLVDTLLKEKNDKPARRLPPKLLFELELIVRETTAAPLMS</sequence>
<dbReference type="InterPro" id="IPR010982">
    <property type="entry name" value="Lambda_DNA-bd_dom_sf"/>
</dbReference>
<proteinExistence type="predicted"/>
<name>A0ABW0VZE0_9BACL</name>
<accession>A0ABW0VZE0</accession>
<dbReference type="SUPFAM" id="SSF53822">
    <property type="entry name" value="Periplasmic binding protein-like I"/>
    <property type="match status" value="1"/>
</dbReference>
<dbReference type="InterPro" id="IPR025997">
    <property type="entry name" value="SBP_2_dom"/>
</dbReference>
<keyword evidence="2" id="KW-0805">Transcription regulation</keyword>
<dbReference type="PANTHER" id="PTHR30146">
    <property type="entry name" value="LACI-RELATED TRANSCRIPTIONAL REPRESSOR"/>
    <property type="match status" value="1"/>
</dbReference>
<dbReference type="Proteomes" id="UP001596047">
    <property type="component" value="Unassembled WGS sequence"/>
</dbReference>
<evidence type="ECO:0000256" key="2">
    <source>
        <dbReference type="ARBA" id="ARBA00023015"/>
    </source>
</evidence>